<dbReference type="EMBL" id="LR746272">
    <property type="protein sequence ID" value="CAA7402495.1"/>
    <property type="molecule type" value="Genomic_DNA"/>
</dbReference>
<proteinExistence type="predicted"/>
<dbReference type="Pfam" id="PF00628">
    <property type="entry name" value="PHD"/>
    <property type="match status" value="1"/>
</dbReference>
<protein>
    <recommendedName>
        <fullName evidence="6">PHD-type domain-containing protein</fullName>
    </recommendedName>
</protein>
<name>A0A7I8KZR5_SPIIN</name>
<gene>
    <name evidence="7" type="ORF">SI8410_09013173</name>
</gene>
<dbReference type="GO" id="GO:0008270">
    <property type="term" value="F:zinc ion binding"/>
    <property type="evidence" value="ECO:0007669"/>
    <property type="project" value="UniProtKB-KW"/>
</dbReference>
<feature type="domain" description="PHD-type" evidence="6">
    <location>
        <begin position="21"/>
        <end position="122"/>
    </location>
</feature>
<dbReference type="InterPro" id="IPR019787">
    <property type="entry name" value="Znf_PHD-finger"/>
</dbReference>
<evidence type="ECO:0000256" key="3">
    <source>
        <dbReference type="ARBA" id="ARBA00022833"/>
    </source>
</evidence>
<feature type="region of interest" description="Disordered" evidence="5">
    <location>
        <begin position="670"/>
        <end position="730"/>
    </location>
</feature>
<dbReference type="AlphaFoldDB" id="A0A7I8KZR5"/>
<sequence>MKYLCVTGFCFACIDNWATITNLCPICKNEFQLITCLPVRFVGPPFILIIWTILTKRNKYAVVCLDGDGCKIRNKLPTEEDLNLDTSIACDSCDIWYHAFCVGFDPEGTSHSSWLCPRCKNNGLRQRLEDISEQNLFSDHDQRNSCSLQSVGSVFSGKVSISIADAGETAVVVSMVEGKQSTSSEEDLLESETNVNACTEEEALMTNVSSCATDFEQCKYRNLVDTDDDQWLTRNAAGNQSRSEFSLEVASDKAISSDSLVQENFFGSLTSLEASSDGDIIHHNNGEPGTPFPFSMSEAVLDKAEAQLGGDSTQPSNNVFSLSVDEFVKNDSGNVADLVDQENSERKDFIRKDFEIPISSLMNDSNKSDQFKKRERDAHANAATDVCREIDGFDEKCNMLPQRRRIDPCFAMDPREWSDLASSSKDLESDQVSGKEDGTSDIMSIVQDTGCKSSITQSSSTDGRHRGVGLRVKKILWRSGHDNESSVLVQKLRNEIRERVCDKDISDISRIVAFDGKLLSAFRAAIARPENKTVSKVDPPSVRAKNILLQKGKVRENLTKKVYATTSGRRRRAWDRDRAVEFWKHRCLSSEPEKVRTLQSVLDLLKKVKSPLVHPEIEQGPETQASNSLLSRLYLADTSVLPRTDDIKPLSVLADDKTVGGIASKYSAEANSQNKRVKIDDPSFKGENTWRKEQSYGVKNGVQSSIYGSRNAKKSNELSKEPLANSASSKSDKRQWALEILARKSSLSNTGMPQSGEEDHHLLKGNYPLLAQLPKEMRPVPVSCSHNKIPMPVRQAQVYRLAEHFLKRAGVPGIHRTAEVELAVADAVNIEKEACERSKSKLVYVNLCSQHTIHSTAPRAEVADLTASPAEMVPNREATRPPSTDDSVEETLRLAGLLSDSPPSSPPNGEEDEDLGSISAPNPHPDSDLKGDPRAEDLGSEAKSVLSSSSDAVDGTMEQPSPGKDQVVTDLCESRAPEPDSSVSPKHLHGDDDAAADPCTPAPLKPSNDTCQPEMDPLESQRNEEPSSHGSEMEAASGSLTPADNTADRSRNEAAVSGCERSRLPMGHESTGRGSSSSHFLPTEPITAEEVSSDLPGSNFSLFSSGPIDSVPPLQVEAYIKEHVRPLCKSGVITVEQYRWAVGRATDKVMRFHSKAKNASFLIKEGDKVKKLAEEYVAASQRKEWKPRPPTEGV</sequence>
<dbReference type="GO" id="GO:0061630">
    <property type="term" value="F:ubiquitin protein ligase activity"/>
    <property type="evidence" value="ECO:0007669"/>
    <property type="project" value="TreeGrafter"/>
</dbReference>
<dbReference type="PANTHER" id="PTHR15315:SF26">
    <property type="entry name" value="E3 UBIQUITIN-PROTEIN LIGASE NRDP1"/>
    <property type="match status" value="1"/>
</dbReference>
<keyword evidence="1" id="KW-0479">Metal-binding</keyword>
<keyword evidence="3" id="KW-0862">Zinc</keyword>
<reference evidence="7" key="1">
    <citation type="submission" date="2020-02" db="EMBL/GenBank/DDBJ databases">
        <authorList>
            <person name="Scholz U."/>
            <person name="Mascher M."/>
            <person name="Fiebig A."/>
        </authorList>
    </citation>
    <scope>NUCLEOTIDE SEQUENCE</scope>
</reference>
<dbReference type="PANTHER" id="PTHR15315">
    <property type="entry name" value="RING FINGER PROTEIN 41, 151"/>
    <property type="match status" value="1"/>
</dbReference>
<evidence type="ECO:0000313" key="8">
    <source>
        <dbReference type="Proteomes" id="UP000663760"/>
    </source>
</evidence>
<dbReference type="InterPro" id="IPR011011">
    <property type="entry name" value="Znf_FYVE_PHD"/>
</dbReference>
<dbReference type="SMART" id="SM00249">
    <property type="entry name" value="PHD"/>
    <property type="match status" value="1"/>
</dbReference>
<feature type="region of interest" description="Disordered" evidence="5">
    <location>
        <begin position="859"/>
        <end position="1098"/>
    </location>
</feature>
<dbReference type="SUPFAM" id="SSF57903">
    <property type="entry name" value="FYVE/PHD zinc finger"/>
    <property type="match status" value="1"/>
</dbReference>
<feature type="compositionally biased region" description="Basic and acidic residues" evidence="5">
    <location>
        <begin position="677"/>
        <end position="694"/>
    </location>
</feature>
<organism evidence="7 8">
    <name type="scientific">Spirodela intermedia</name>
    <name type="common">Intermediate duckweed</name>
    <dbReference type="NCBI Taxonomy" id="51605"/>
    <lineage>
        <taxon>Eukaryota</taxon>
        <taxon>Viridiplantae</taxon>
        <taxon>Streptophyta</taxon>
        <taxon>Embryophyta</taxon>
        <taxon>Tracheophyta</taxon>
        <taxon>Spermatophyta</taxon>
        <taxon>Magnoliopsida</taxon>
        <taxon>Liliopsida</taxon>
        <taxon>Araceae</taxon>
        <taxon>Lemnoideae</taxon>
        <taxon>Spirodela</taxon>
    </lineage>
</organism>
<evidence type="ECO:0000256" key="4">
    <source>
        <dbReference type="PROSITE-ProRule" id="PRU00146"/>
    </source>
</evidence>
<keyword evidence="8" id="KW-1185">Reference proteome</keyword>
<accession>A0A7I8KZR5</accession>
<dbReference type="OrthoDB" id="21204at2759"/>
<feature type="compositionally biased region" description="Basic and acidic residues" evidence="5">
    <location>
        <begin position="925"/>
        <end position="937"/>
    </location>
</feature>
<dbReference type="InterPro" id="IPR013083">
    <property type="entry name" value="Znf_RING/FYVE/PHD"/>
</dbReference>
<dbReference type="CDD" id="cd15517">
    <property type="entry name" value="PHD_TCF19_like"/>
    <property type="match status" value="1"/>
</dbReference>
<dbReference type="GO" id="GO:0016567">
    <property type="term" value="P:protein ubiquitination"/>
    <property type="evidence" value="ECO:0007669"/>
    <property type="project" value="TreeGrafter"/>
</dbReference>
<dbReference type="Proteomes" id="UP000663760">
    <property type="component" value="Chromosome 9"/>
</dbReference>
<evidence type="ECO:0000256" key="1">
    <source>
        <dbReference type="ARBA" id="ARBA00022723"/>
    </source>
</evidence>
<keyword evidence="2 4" id="KW-0863">Zinc-finger</keyword>
<dbReference type="Gene3D" id="3.30.40.10">
    <property type="entry name" value="Zinc/RING finger domain, C3HC4 (zinc finger)"/>
    <property type="match status" value="1"/>
</dbReference>
<dbReference type="PROSITE" id="PS50016">
    <property type="entry name" value="ZF_PHD_2"/>
    <property type="match status" value="1"/>
</dbReference>
<evidence type="ECO:0000313" key="7">
    <source>
        <dbReference type="EMBL" id="CAA7402495.1"/>
    </source>
</evidence>
<evidence type="ECO:0000256" key="2">
    <source>
        <dbReference type="ARBA" id="ARBA00022771"/>
    </source>
</evidence>
<evidence type="ECO:0000259" key="6">
    <source>
        <dbReference type="PROSITE" id="PS50016"/>
    </source>
</evidence>
<dbReference type="InterPro" id="IPR001965">
    <property type="entry name" value="Znf_PHD"/>
</dbReference>
<evidence type="ECO:0000256" key="5">
    <source>
        <dbReference type="SAM" id="MobiDB-lite"/>
    </source>
</evidence>